<dbReference type="SUPFAM" id="SSF103473">
    <property type="entry name" value="MFS general substrate transporter"/>
    <property type="match status" value="1"/>
</dbReference>
<feature type="transmembrane region" description="Helical" evidence="10">
    <location>
        <begin position="164"/>
        <end position="187"/>
    </location>
</feature>
<dbReference type="Pfam" id="PF00083">
    <property type="entry name" value="Sugar_tr"/>
    <property type="match status" value="1"/>
</dbReference>
<feature type="transmembrane region" description="Helical" evidence="10">
    <location>
        <begin position="101"/>
        <end position="120"/>
    </location>
</feature>
<keyword evidence="13" id="KW-1185">Reference proteome</keyword>
<evidence type="ECO:0000256" key="6">
    <source>
        <dbReference type="ARBA" id="ARBA00022989"/>
    </source>
</evidence>
<evidence type="ECO:0000256" key="8">
    <source>
        <dbReference type="ARBA" id="ARBA00044504"/>
    </source>
</evidence>
<comment type="similarity">
    <text evidence="8">Belongs to the major facilitator superfamily. Phosphate:H(+) symporter (TC 2.A.1.9) family.</text>
</comment>
<keyword evidence="7 10" id="KW-0472">Membrane</keyword>
<evidence type="ECO:0000313" key="12">
    <source>
        <dbReference type="EMBL" id="KAK6164507.1"/>
    </source>
</evidence>
<dbReference type="PROSITE" id="PS50850">
    <property type="entry name" value="MFS"/>
    <property type="match status" value="1"/>
</dbReference>
<feature type="domain" description="Major facilitator superfamily (MFS) profile" evidence="11">
    <location>
        <begin position="25"/>
        <end position="508"/>
    </location>
</feature>
<feature type="transmembrane region" description="Helical" evidence="10">
    <location>
        <begin position="214"/>
        <end position="232"/>
    </location>
</feature>
<evidence type="ECO:0000256" key="2">
    <source>
        <dbReference type="ARBA" id="ARBA00022448"/>
    </source>
</evidence>
<accession>A0ABR0XZ75</accession>
<evidence type="ECO:0000256" key="9">
    <source>
        <dbReference type="ARBA" id="ARBA00049011"/>
    </source>
</evidence>
<dbReference type="Gene3D" id="1.20.1250.20">
    <property type="entry name" value="MFS general substrate transporter like domains"/>
    <property type="match status" value="1"/>
</dbReference>
<evidence type="ECO:0000256" key="10">
    <source>
        <dbReference type="SAM" id="Phobius"/>
    </source>
</evidence>
<evidence type="ECO:0000259" key="11">
    <source>
        <dbReference type="PROSITE" id="PS50850"/>
    </source>
</evidence>
<feature type="transmembrane region" description="Helical" evidence="10">
    <location>
        <begin position="485"/>
        <end position="504"/>
    </location>
</feature>
<dbReference type="CDD" id="cd17364">
    <property type="entry name" value="MFS_PhT"/>
    <property type="match status" value="1"/>
</dbReference>
<dbReference type="InterPro" id="IPR036259">
    <property type="entry name" value="MFS_trans_sf"/>
</dbReference>
<comment type="catalytic activity">
    <reaction evidence="9">
        <text>phosphate(in) + H(+)(in) = phosphate(out) + H(+)(out)</text>
        <dbReference type="Rhea" id="RHEA:29939"/>
        <dbReference type="ChEBI" id="CHEBI:15378"/>
        <dbReference type="ChEBI" id="CHEBI:43474"/>
    </reaction>
    <physiologicalReaction direction="right-to-left" evidence="9">
        <dbReference type="Rhea" id="RHEA:29941"/>
    </physiologicalReaction>
</comment>
<feature type="transmembrane region" description="Helical" evidence="10">
    <location>
        <begin position="20"/>
        <end position="46"/>
    </location>
</feature>
<feature type="transmembrane region" description="Helical" evidence="10">
    <location>
        <begin position="349"/>
        <end position="367"/>
    </location>
</feature>
<keyword evidence="4 10" id="KW-0812">Transmembrane</keyword>
<protein>
    <recommendedName>
        <fullName evidence="11">Major facilitator superfamily (MFS) profile domain-containing protein</fullName>
    </recommendedName>
</protein>
<dbReference type="EMBL" id="JABTTQ020000001">
    <property type="protein sequence ID" value="KAK6164507.1"/>
    <property type="molecule type" value="Genomic_DNA"/>
</dbReference>
<comment type="subcellular location">
    <subcellularLocation>
        <location evidence="1">Membrane</location>
        <topology evidence="1">Multi-pass membrane protein</topology>
    </subcellularLocation>
</comment>
<evidence type="ECO:0000256" key="4">
    <source>
        <dbReference type="ARBA" id="ARBA00022692"/>
    </source>
</evidence>
<feature type="transmembrane region" description="Helical" evidence="10">
    <location>
        <begin position="373"/>
        <end position="392"/>
    </location>
</feature>
<dbReference type="Proteomes" id="UP001318860">
    <property type="component" value="Unassembled WGS sequence"/>
</dbReference>
<dbReference type="NCBIfam" id="TIGR00887">
    <property type="entry name" value="2A0109"/>
    <property type="match status" value="1"/>
</dbReference>
<keyword evidence="6 10" id="KW-1133">Transmembrane helix</keyword>
<sequence length="528" mass="57634">MSGDNNLKVLNALDVAKTQWYHFTAIIVAGMGFFTDAYDLFCISLVTKMLGRIYYHVDGSPKPGSLPPNVAAAVNGVALVGTLAGQLFFGWLGDKLGRKKVYGVTLMLMCVCSIASGLSFGHEPKTVMATLCFFRFWLGFGIGGDYPLSATIMSEYANKKTRGAFIAAVFAMQGFGILAGGIFGMILSSAFEAKFKAPAYEVDPIGSTAPQADYVWRIILMAGALPAMMTFYSRSKMPETARYTALVAKNAKQAAADMSKVLNMDIEAEQQKVEQIEKKKGSYGLFSKEFLRRHGWHLLGTSLTWLLLDIAFYSQNLFQKDIFTAIGWIPPAKTMNAIQEVFTIARAQTLIALCSTVPGYWFTVALIDVIGRFAIQLIGFFFMTVFMFALAFPYDHWIKPDNRIGFVVMYSLTFFFANFGPNATTFVVPAEIFPARLRSTCHGISAAAGKLGAIIGAFGFLYLAQNKDPKKADAGYPAGIGVKNALIVLGALNLLGLLFTFLVPESKGKSLEEMSGENEDINEETSGN</sequence>
<evidence type="ECO:0000313" key="13">
    <source>
        <dbReference type="Proteomes" id="UP001318860"/>
    </source>
</evidence>
<evidence type="ECO:0000256" key="7">
    <source>
        <dbReference type="ARBA" id="ARBA00023136"/>
    </source>
</evidence>
<evidence type="ECO:0000256" key="5">
    <source>
        <dbReference type="ARBA" id="ARBA00022847"/>
    </source>
</evidence>
<keyword evidence="3" id="KW-0592">Phosphate transport</keyword>
<feature type="transmembrane region" description="Helical" evidence="10">
    <location>
        <begin position="404"/>
        <end position="423"/>
    </location>
</feature>
<feature type="transmembrane region" description="Helical" evidence="10">
    <location>
        <begin position="66"/>
        <end position="89"/>
    </location>
</feature>
<dbReference type="InterPro" id="IPR020846">
    <property type="entry name" value="MFS_dom"/>
</dbReference>
<comment type="caution">
    <text evidence="12">The sequence shown here is derived from an EMBL/GenBank/DDBJ whole genome shotgun (WGS) entry which is preliminary data.</text>
</comment>
<keyword evidence="5" id="KW-0769">Symport</keyword>
<evidence type="ECO:0000256" key="3">
    <source>
        <dbReference type="ARBA" id="ARBA00022592"/>
    </source>
</evidence>
<gene>
    <name evidence="12" type="ORF">DH2020_001371</name>
</gene>
<organism evidence="12 13">
    <name type="scientific">Rehmannia glutinosa</name>
    <name type="common">Chinese foxglove</name>
    <dbReference type="NCBI Taxonomy" id="99300"/>
    <lineage>
        <taxon>Eukaryota</taxon>
        <taxon>Viridiplantae</taxon>
        <taxon>Streptophyta</taxon>
        <taxon>Embryophyta</taxon>
        <taxon>Tracheophyta</taxon>
        <taxon>Spermatophyta</taxon>
        <taxon>Magnoliopsida</taxon>
        <taxon>eudicotyledons</taxon>
        <taxon>Gunneridae</taxon>
        <taxon>Pentapetalae</taxon>
        <taxon>asterids</taxon>
        <taxon>lamiids</taxon>
        <taxon>Lamiales</taxon>
        <taxon>Orobanchaceae</taxon>
        <taxon>Rehmannieae</taxon>
        <taxon>Rehmannia</taxon>
    </lineage>
</organism>
<proteinExistence type="inferred from homology"/>
<keyword evidence="2" id="KW-0813">Transport</keyword>
<reference evidence="12 13" key="1">
    <citation type="journal article" date="2021" name="Comput. Struct. Biotechnol. J.">
        <title>De novo genome assembly of the potent medicinal plant Rehmannia glutinosa using nanopore technology.</title>
        <authorList>
            <person name="Ma L."/>
            <person name="Dong C."/>
            <person name="Song C."/>
            <person name="Wang X."/>
            <person name="Zheng X."/>
            <person name="Niu Y."/>
            <person name="Chen S."/>
            <person name="Feng W."/>
        </authorList>
    </citation>
    <scope>NUCLEOTIDE SEQUENCE [LARGE SCALE GENOMIC DNA]</scope>
    <source>
        <strain evidence="12">DH-2019</strain>
    </source>
</reference>
<evidence type="ECO:0000256" key="1">
    <source>
        <dbReference type="ARBA" id="ARBA00004141"/>
    </source>
</evidence>
<name>A0ABR0XZ75_REHGL</name>
<dbReference type="InterPro" id="IPR004738">
    <property type="entry name" value="Phos_permease"/>
</dbReference>
<feature type="transmembrane region" description="Helical" evidence="10">
    <location>
        <begin position="443"/>
        <end position="464"/>
    </location>
</feature>
<dbReference type="PANTHER" id="PTHR24064">
    <property type="entry name" value="SOLUTE CARRIER FAMILY 22 MEMBER"/>
    <property type="match status" value="1"/>
</dbReference>
<dbReference type="InterPro" id="IPR005828">
    <property type="entry name" value="MFS_sugar_transport-like"/>
</dbReference>